<dbReference type="InterPro" id="IPR002500">
    <property type="entry name" value="PAPS_reduct_dom"/>
</dbReference>
<organism evidence="2">
    <name type="scientific">Podoviridae sp. ctoqT5</name>
    <dbReference type="NCBI Taxonomy" id="2826577"/>
    <lineage>
        <taxon>Viruses</taxon>
        <taxon>Duplodnaviria</taxon>
        <taxon>Heunggongvirae</taxon>
        <taxon>Uroviricota</taxon>
        <taxon>Caudoviricetes</taxon>
    </lineage>
</organism>
<dbReference type="PANTHER" id="PTHR43196:SF2">
    <property type="entry name" value="PHOSPHOADENOSINE PHOSPHOSULFATE REDUCTASE"/>
    <property type="match status" value="1"/>
</dbReference>
<dbReference type="Pfam" id="PF01507">
    <property type="entry name" value="PAPS_reduct"/>
    <property type="match status" value="1"/>
</dbReference>
<reference evidence="2" key="1">
    <citation type="journal article" date="2021" name="Proc. Natl. Acad. Sci. U.S.A.">
        <title>A Catalog of Tens of Thousands of Viruses from Human Metagenomes Reveals Hidden Associations with Chronic Diseases.</title>
        <authorList>
            <person name="Tisza M.J."/>
            <person name="Buck C.B."/>
        </authorList>
    </citation>
    <scope>NUCLEOTIDE SEQUENCE</scope>
    <source>
        <strain evidence="2">CtoqT5</strain>
    </source>
</reference>
<name>A0A8S5MP81_9CAUD</name>
<dbReference type="InterPro" id="IPR050128">
    <property type="entry name" value="Sulfate_adenylyltrnsfr_sub2"/>
</dbReference>
<dbReference type="PANTHER" id="PTHR43196">
    <property type="entry name" value="SULFATE ADENYLYLTRANSFERASE SUBUNIT 2"/>
    <property type="match status" value="1"/>
</dbReference>
<accession>A0A8S5MP81</accession>
<dbReference type="Gene3D" id="3.40.50.620">
    <property type="entry name" value="HUPs"/>
    <property type="match status" value="1"/>
</dbReference>
<dbReference type="SUPFAM" id="SSF52402">
    <property type="entry name" value="Adenine nucleotide alpha hydrolases-like"/>
    <property type="match status" value="1"/>
</dbReference>
<evidence type="ECO:0000259" key="1">
    <source>
        <dbReference type="Pfam" id="PF01507"/>
    </source>
</evidence>
<dbReference type="GO" id="GO:0003824">
    <property type="term" value="F:catalytic activity"/>
    <property type="evidence" value="ECO:0007669"/>
    <property type="project" value="InterPro"/>
</dbReference>
<feature type="domain" description="Phosphoadenosine phosphosulphate reductase" evidence="1">
    <location>
        <begin position="31"/>
        <end position="216"/>
    </location>
</feature>
<evidence type="ECO:0000313" key="2">
    <source>
        <dbReference type="EMBL" id="DAD84086.1"/>
    </source>
</evidence>
<sequence length="265" mass="30844">MINQLNMSGLNKVEVAIRRLQMFEPEEGYYLCFSGGKDSVVIKALADMAKVKYDAHYNLTSVDPPELVRFIKEKHPDVIFEVPRYKDGTRITMWNLIPRKKMPPTRVVRYCCESLKESGGEWRFCVTGVRHSESAKRRLRGGLEAANGSKKRIRLDPDNPDNEEMVRICPTRGSHILNPIIDWEDEDVWEFIHTYDIPYCSLYDEGYTRLGCIGCPMGTKQAEELEKYPKYKQAYIRAFDRMLKASGKKGEWKTGEDVMKWWVKK</sequence>
<protein>
    <submittedName>
        <fullName evidence="2">Phosphoadenosine-phosphosulfate reductase</fullName>
    </submittedName>
</protein>
<dbReference type="EMBL" id="BK014952">
    <property type="protein sequence ID" value="DAD84086.1"/>
    <property type="molecule type" value="Genomic_DNA"/>
</dbReference>
<proteinExistence type="predicted"/>
<dbReference type="InterPro" id="IPR014729">
    <property type="entry name" value="Rossmann-like_a/b/a_fold"/>
</dbReference>